<dbReference type="SUPFAM" id="SSF52402">
    <property type="entry name" value="Adenine nucleotide alpha hydrolases-like"/>
    <property type="match status" value="1"/>
</dbReference>
<dbReference type="Proteomes" id="UP000035760">
    <property type="component" value="Unassembled WGS sequence"/>
</dbReference>
<dbReference type="AlphaFoldDB" id="W6ME02"/>
<dbReference type="GO" id="GO:0005737">
    <property type="term" value="C:cytoplasm"/>
    <property type="evidence" value="ECO:0007669"/>
    <property type="project" value="UniProtKB-SubCell"/>
</dbReference>
<comment type="caution">
    <text evidence="10">The sequence shown here is derived from an EMBL/GenBank/DDBJ whole genome shotgun (WGS) entry which is preliminary data.</text>
</comment>
<dbReference type="Gene3D" id="3.40.50.620">
    <property type="entry name" value="HUPs"/>
    <property type="match status" value="1"/>
</dbReference>
<dbReference type="SMART" id="SM00977">
    <property type="entry name" value="TilS_C"/>
    <property type="match status" value="1"/>
</dbReference>
<sequence>MNLSAWRSPIGVVGRHLREFLAIHPAIRQLTVAYSGGMDSHALLHLLASALELTLGRTLRAVYVDHGLQATSAAWGEHCARVSRELGVAFHILKIDAQASPGESPEAAARRARYAAFTAEIDAETALLTAHHCDDQAETLLLQLLRGAGPHGLAAMPLAARLGQGWLLRPLLEVSRAELLAYARQHRLQWIDDGSNADTGFDRNYLRHRIWPLLQQRWPAVSPNLSRSAQWCAEAADWLDSTAVADLERVATERPDALCLLRLAELSDLRQRNVVRYWLRQLGLPVLDSRQLRHLLHDILNAGADRCPCVRWPGGEARRYRQTLYAMPPLLPVGPGCTLLWRPEANGWQPLDLPGIGQLWLQERVGSGLRAEALGDFALTVRFRAGGERFRPAGRRHSQELKKLLQEAQIPPWQRDRLPLLYNHQELLAVVGLGIADAYLAGVGEKGWEPVLVQPSY</sequence>
<evidence type="ECO:0000256" key="1">
    <source>
        <dbReference type="ARBA" id="ARBA00004496"/>
    </source>
</evidence>
<accession>W6ME02</accession>
<keyword evidence="4 8" id="KW-0819">tRNA processing</keyword>
<evidence type="ECO:0000256" key="5">
    <source>
        <dbReference type="ARBA" id="ARBA00022741"/>
    </source>
</evidence>
<dbReference type="InterPro" id="IPR014729">
    <property type="entry name" value="Rossmann-like_a/b/a_fold"/>
</dbReference>
<keyword evidence="11" id="KW-1185">Reference proteome</keyword>
<dbReference type="NCBIfam" id="TIGR02432">
    <property type="entry name" value="lysidine_TilS_N"/>
    <property type="match status" value="1"/>
</dbReference>
<dbReference type="SUPFAM" id="SSF82829">
    <property type="entry name" value="MesJ substrate recognition domain-like"/>
    <property type="match status" value="1"/>
</dbReference>
<comment type="domain">
    <text evidence="8">The N-terminal region contains the highly conserved SGGXDS motif, predicted to be a P-loop motif involved in ATP binding.</text>
</comment>
<dbReference type="Pfam" id="PF11734">
    <property type="entry name" value="TilS_C"/>
    <property type="match status" value="1"/>
</dbReference>
<dbReference type="InterPro" id="IPR012094">
    <property type="entry name" value="tRNA_Ile_lys_synt"/>
</dbReference>
<dbReference type="InterPro" id="IPR012795">
    <property type="entry name" value="tRNA_Ile_lys_synt_N"/>
</dbReference>
<reference evidence="10" key="2">
    <citation type="submission" date="2014-03" db="EMBL/GenBank/DDBJ databases">
        <title>Candidatus Competibacter-lineage genomes retrieved from metagenomes reveal functional metabolic diversity.</title>
        <authorList>
            <person name="McIlroy S.J."/>
            <person name="Albertsen M."/>
            <person name="Andresen E.K."/>
            <person name="Saunders A.M."/>
            <person name="Kristiansen R."/>
            <person name="Stokholm-Bjerregaard M."/>
            <person name="Nielsen K.L."/>
            <person name="Nielsen P.H."/>
        </authorList>
    </citation>
    <scope>NUCLEOTIDE SEQUENCE</scope>
    <source>
        <strain evidence="10">Run_A_D11</strain>
    </source>
</reference>
<comment type="similarity">
    <text evidence="8">Belongs to the tRNA(Ile)-lysidine synthase family.</text>
</comment>
<dbReference type="GO" id="GO:0006400">
    <property type="term" value="P:tRNA modification"/>
    <property type="evidence" value="ECO:0007669"/>
    <property type="project" value="UniProtKB-UniRule"/>
</dbReference>
<evidence type="ECO:0000256" key="6">
    <source>
        <dbReference type="ARBA" id="ARBA00022840"/>
    </source>
</evidence>
<comment type="catalytic activity">
    <reaction evidence="7 8">
        <text>cytidine(34) in tRNA(Ile2) + L-lysine + ATP = lysidine(34) in tRNA(Ile2) + AMP + diphosphate + H(+)</text>
        <dbReference type="Rhea" id="RHEA:43744"/>
        <dbReference type="Rhea" id="RHEA-COMP:10625"/>
        <dbReference type="Rhea" id="RHEA-COMP:10670"/>
        <dbReference type="ChEBI" id="CHEBI:15378"/>
        <dbReference type="ChEBI" id="CHEBI:30616"/>
        <dbReference type="ChEBI" id="CHEBI:32551"/>
        <dbReference type="ChEBI" id="CHEBI:33019"/>
        <dbReference type="ChEBI" id="CHEBI:82748"/>
        <dbReference type="ChEBI" id="CHEBI:83665"/>
        <dbReference type="ChEBI" id="CHEBI:456215"/>
        <dbReference type="EC" id="6.3.4.19"/>
    </reaction>
</comment>
<keyword evidence="3 8" id="KW-0436">Ligase</keyword>
<dbReference type="RefSeq" id="WP_082161300.1">
    <property type="nucleotide sequence ID" value="NZ_CBTJ020000073.1"/>
</dbReference>
<evidence type="ECO:0000256" key="7">
    <source>
        <dbReference type="ARBA" id="ARBA00048539"/>
    </source>
</evidence>
<comment type="function">
    <text evidence="8">Ligates lysine onto the cytidine present at position 34 of the AUA codon-specific tRNA(Ile) that contains the anticodon CAU, in an ATP-dependent manner. Cytidine is converted to lysidine, thus changing the amino acid specificity of the tRNA from methionine to isoleucine.</text>
</comment>
<dbReference type="OrthoDB" id="9807403at2"/>
<reference evidence="10" key="1">
    <citation type="submission" date="2013-07" db="EMBL/GenBank/DDBJ databases">
        <authorList>
            <person name="McIlroy S."/>
        </authorList>
    </citation>
    <scope>NUCLEOTIDE SEQUENCE [LARGE SCALE GENOMIC DNA]</scope>
    <source>
        <strain evidence="10">Run_A_D11</strain>
    </source>
</reference>
<keyword evidence="2 8" id="KW-0963">Cytoplasm</keyword>
<feature type="domain" description="Lysidine-tRNA(Ile) synthetase C-terminal" evidence="9">
    <location>
        <begin position="379"/>
        <end position="452"/>
    </location>
</feature>
<evidence type="ECO:0000259" key="9">
    <source>
        <dbReference type="SMART" id="SM00977"/>
    </source>
</evidence>
<dbReference type="EMBL" id="CBTJ020000073">
    <property type="protein sequence ID" value="CDI03758.1"/>
    <property type="molecule type" value="Genomic_DNA"/>
</dbReference>
<dbReference type="NCBIfam" id="TIGR02433">
    <property type="entry name" value="lysidine_TilS_C"/>
    <property type="match status" value="1"/>
</dbReference>
<dbReference type="CDD" id="cd01992">
    <property type="entry name" value="TilS_N"/>
    <property type="match status" value="1"/>
</dbReference>
<dbReference type="HAMAP" id="MF_01161">
    <property type="entry name" value="tRNA_Ile_lys_synt"/>
    <property type="match status" value="1"/>
</dbReference>
<dbReference type="PANTHER" id="PTHR43033:SF1">
    <property type="entry name" value="TRNA(ILE)-LYSIDINE SYNTHASE-RELATED"/>
    <property type="match status" value="1"/>
</dbReference>
<dbReference type="Pfam" id="PF09179">
    <property type="entry name" value="TilS"/>
    <property type="match status" value="1"/>
</dbReference>
<dbReference type="InterPro" id="IPR015262">
    <property type="entry name" value="tRNA_Ile_lys_synt_subst-bd"/>
</dbReference>
<feature type="binding site" evidence="8">
    <location>
        <begin position="35"/>
        <end position="40"/>
    </location>
    <ligand>
        <name>ATP</name>
        <dbReference type="ChEBI" id="CHEBI:30616"/>
    </ligand>
</feature>
<evidence type="ECO:0000313" key="10">
    <source>
        <dbReference type="EMBL" id="CDI03758.1"/>
    </source>
</evidence>
<proteinExistence type="inferred from homology"/>
<name>W6ME02_9GAMM</name>
<dbReference type="STRING" id="1400863.BN873_630011"/>
<gene>
    <name evidence="8" type="primary">tilS</name>
    <name evidence="10" type="ORF">BN873_630011</name>
</gene>
<dbReference type="InterPro" id="IPR012796">
    <property type="entry name" value="Lysidine-tRNA-synth_C"/>
</dbReference>
<comment type="subcellular location">
    <subcellularLocation>
        <location evidence="1 8">Cytoplasm</location>
    </subcellularLocation>
</comment>
<dbReference type="SUPFAM" id="SSF56037">
    <property type="entry name" value="PheT/TilS domain"/>
    <property type="match status" value="1"/>
</dbReference>
<dbReference type="PANTHER" id="PTHR43033">
    <property type="entry name" value="TRNA(ILE)-LYSIDINE SYNTHASE-RELATED"/>
    <property type="match status" value="1"/>
</dbReference>
<dbReference type="GO" id="GO:0005524">
    <property type="term" value="F:ATP binding"/>
    <property type="evidence" value="ECO:0007669"/>
    <property type="project" value="UniProtKB-UniRule"/>
</dbReference>
<evidence type="ECO:0000256" key="3">
    <source>
        <dbReference type="ARBA" id="ARBA00022598"/>
    </source>
</evidence>
<organism evidence="10 11">
    <name type="scientific">Candidatus Competibacter denitrificans Run_A_D11</name>
    <dbReference type="NCBI Taxonomy" id="1400863"/>
    <lineage>
        <taxon>Bacteria</taxon>
        <taxon>Pseudomonadati</taxon>
        <taxon>Pseudomonadota</taxon>
        <taxon>Gammaproteobacteria</taxon>
        <taxon>Candidatus Competibacteraceae</taxon>
        <taxon>Candidatus Competibacter</taxon>
    </lineage>
</organism>
<protein>
    <recommendedName>
        <fullName evidence="8">tRNA(Ile)-lysidine synthase</fullName>
        <ecNumber evidence="8">6.3.4.19</ecNumber>
    </recommendedName>
    <alternativeName>
        <fullName evidence="8">tRNA(Ile)-2-lysyl-cytidine synthase</fullName>
    </alternativeName>
    <alternativeName>
        <fullName evidence="8">tRNA(Ile)-lysidine synthetase</fullName>
    </alternativeName>
</protein>
<evidence type="ECO:0000313" key="11">
    <source>
        <dbReference type="Proteomes" id="UP000035760"/>
    </source>
</evidence>
<dbReference type="InterPro" id="IPR011063">
    <property type="entry name" value="TilS/TtcA_N"/>
</dbReference>
<dbReference type="Pfam" id="PF01171">
    <property type="entry name" value="ATP_bind_3"/>
    <property type="match status" value="1"/>
</dbReference>
<evidence type="ECO:0000256" key="4">
    <source>
        <dbReference type="ARBA" id="ARBA00022694"/>
    </source>
</evidence>
<keyword evidence="6 8" id="KW-0067">ATP-binding</keyword>
<evidence type="ECO:0000256" key="2">
    <source>
        <dbReference type="ARBA" id="ARBA00022490"/>
    </source>
</evidence>
<evidence type="ECO:0000256" key="8">
    <source>
        <dbReference type="HAMAP-Rule" id="MF_01161"/>
    </source>
</evidence>
<dbReference type="EC" id="6.3.4.19" evidence="8"/>
<keyword evidence="5 8" id="KW-0547">Nucleotide-binding</keyword>
<dbReference type="Gene3D" id="1.20.59.20">
    <property type="match status" value="1"/>
</dbReference>
<dbReference type="GO" id="GO:0032267">
    <property type="term" value="F:tRNA(Ile)-lysidine synthase activity"/>
    <property type="evidence" value="ECO:0007669"/>
    <property type="project" value="UniProtKB-EC"/>
</dbReference>